<protein>
    <submittedName>
        <fullName evidence="1">Uncharacterized protein</fullName>
    </submittedName>
</protein>
<dbReference type="Proteomes" id="UP001163603">
    <property type="component" value="Chromosome 13"/>
</dbReference>
<sequence length="657" mass="70594">MIFFLFICLSISSTEAINGGFSIDLIHRDSPNSPLYNPNETPFNRFNNSFKRALSRLNSLKMASPLPSNALQTSISPDNGEYLMKFSIGTPPVDVYGILDTGSDLLWTQCLPCQQCYKQKNPIFNPYFSSSYNFLSCESIQCHLLDTVFCSSEQACNYTYGYGSNALTEGVLATETIALGSNIFNNIVFGCGHNNTGGFNENEMGLVGLGGRNLSLVSQISSQLGTNIKFSYCLIPFHANPNFTSKINFGSISEVSGSGVVSTPLVPKDDKTYYFVTLEGISIGKNFIPYNNSSSQTVSKGNVFIDSGVPPTLLPEDFYNRLEQEVRKAIKLTPFQNPQLGSQLCYKRATMEDIAPTSTAHFDGGAALPLVWTSIFISPMEAVVAGASSSCSATFSRNHSIKISPNLSPKPFSLSSSPSQKTAFQGVSLQEAKRGVSDLFIAARKSSLSNESRGLEITARTAGASKTIEVEVDKPLGLTLGQKSGGGVVITAVEGGGNAAKAGLKSGDQVLYTSSFFGDELWPADKLGFTKTAIQAKPDSIYFVVSRGAEVDVKRLPKRPAPPRFGRKLSEAQKARIFLNFLSLYSQGTVILVSLTLNIILPDTYVCPQCRAPKKRFARYDVNTGKAIGGGLPPIGVLIGLVAGLAGVGALLVYGLQ</sequence>
<accession>A0ACC0X9H2</accession>
<dbReference type="EMBL" id="CM047748">
    <property type="protein sequence ID" value="KAJ0013607.1"/>
    <property type="molecule type" value="Genomic_DNA"/>
</dbReference>
<comment type="caution">
    <text evidence="1">The sequence shown here is derived from an EMBL/GenBank/DDBJ whole genome shotgun (WGS) entry which is preliminary data.</text>
</comment>
<name>A0ACC0X9H2_9ROSI</name>
<evidence type="ECO:0000313" key="2">
    <source>
        <dbReference type="Proteomes" id="UP001163603"/>
    </source>
</evidence>
<evidence type="ECO:0000313" key="1">
    <source>
        <dbReference type="EMBL" id="KAJ0013607.1"/>
    </source>
</evidence>
<keyword evidence="2" id="KW-1185">Reference proteome</keyword>
<organism evidence="1 2">
    <name type="scientific">Pistacia integerrima</name>
    <dbReference type="NCBI Taxonomy" id="434235"/>
    <lineage>
        <taxon>Eukaryota</taxon>
        <taxon>Viridiplantae</taxon>
        <taxon>Streptophyta</taxon>
        <taxon>Embryophyta</taxon>
        <taxon>Tracheophyta</taxon>
        <taxon>Spermatophyta</taxon>
        <taxon>Magnoliopsida</taxon>
        <taxon>eudicotyledons</taxon>
        <taxon>Gunneridae</taxon>
        <taxon>Pentapetalae</taxon>
        <taxon>rosids</taxon>
        <taxon>malvids</taxon>
        <taxon>Sapindales</taxon>
        <taxon>Anacardiaceae</taxon>
        <taxon>Pistacia</taxon>
    </lineage>
</organism>
<reference evidence="2" key="1">
    <citation type="journal article" date="2023" name="G3 (Bethesda)">
        <title>Genome assembly and association tests identify interacting loci associated with vigor, precocity, and sex in interspecific pistachio rootstocks.</title>
        <authorList>
            <person name="Palmer W."/>
            <person name="Jacygrad E."/>
            <person name="Sagayaradj S."/>
            <person name="Cavanaugh K."/>
            <person name="Han R."/>
            <person name="Bertier L."/>
            <person name="Beede B."/>
            <person name="Kafkas S."/>
            <person name="Golino D."/>
            <person name="Preece J."/>
            <person name="Michelmore R."/>
        </authorList>
    </citation>
    <scope>NUCLEOTIDE SEQUENCE [LARGE SCALE GENOMIC DNA]</scope>
</reference>
<gene>
    <name evidence="1" type="ORF">Pint_21475</name>
</gene>
<proteinExistence type="predicted"/>